<dbReference type="GO" id="GO:0070979">
    <property type="term" value="P:protein K11-linked ubiquitination"/>
    <property type="evidence" value="ECO:0007669"/>
    <property type="project" value="TreeGrafter"/>
</dbReference>
<reference evidence="8 9" key="1">
    <citation type="journal article" date="2014" name="Genome Biol. Evol.">
        <title>The secreted proteins of Achlya hypogyna and Thraustotheca clavata identify the ancestral oomycete secretome and reveal gene acquisitions by horizontal gene transfer.</title>
        <authorList>
            <person name="Misner I."/>
            <person name="Blouin N."/>
            <person name="Leonard G."/>
            <person name="Richards T.A."/>
            <person name="Lane C.E."/>
        </authorList>
    </citation>
    <scope>NUCLEOTIDE SEQUENCE [LARGE SCALE GENOMIC DNA]</scope>
    <source>
        <strain evidence="8 9">ATCC 48635</strain>
    </source>
</reference>
<proteinExistence type="predicted"/>
<dbReference type="EMBL" id="JNBR01002429">
    <property type="protein sequence ID" value="OQR82601.1"/>
    <property type="molecule type" value="Genomic_DNA"/>
</dbReference>
<feature type="domain" description="Anaphase-promoting complex subunit 4-like WD40" evidence="6">
    <location>
        <begin position="20"/>
        <end position="115"/>
    </location>
</feature>
<feature type="domain" description="Anaphase-promoting complex subunit 4 long" evidence="7">
    <location>
        <begin position="212"/>
        <end position="405"/>
    </location>
</feature>
<evidence type="ECO:0000256" key="4">
    <source>
        <dbReference type="ARBA" id="ARBA00022786"/>
    </source>
</evidence>
<protein>
    <recommendedName>
        <fullName evidence="1">Anaphase-promoting complex subunit 4</fullName>
    </recommendedName>
</protein>
<keyword evidence="9" id="KW-1185">Reference proteome</keyword>
<dbReference type="InterPro" id="IPR015943">
    <property type="entry name" value="WD40/YVTN_repeat-like_dom_sf"/>
</dbReference>
<evidence type="ECO:0000259" key="6">
    <source>
        <dbReference type="Pfam" id="PF12894"/>
    </source>
</evidence>
<keyword evidence="4" id="KW-0833">Ubl conjugation pathway</keyword>
<comment type="caution">
    <text evidence="8">The sequence shown here is derived from an EMBL/GenBank/DDBJ whole genome shotgun (WGS) entry which is preliminary data.</text>
</comment>
<accession>A0A1V9YA45</accession>
<evidence type="ECO:0000256" key="1">
    <source>
        <dbReference type="ARBA" id="ARBA00016067"/>
    </source>
</evidence>
<dbReference type="Proteomes" id="UP000243579">
    <property type="component" value="Unassembled WGS sequence"/>
</dbReference>
<name>A0A1V9YA45_ACHHY</name>
<dbReference type="Gene3D" id="2.130.10.10">
    <property type="entry name" value="YVTN repeat-like/Quinoprotein amine dehydrogenase"/>
    <property type="match status" value="1"/>
</dbReference>
<evidence type="ECO:0000313" key="9">
    <source>
        <dbReference type="Proteomes" id="UP000243579"/>
    </source>
</evidence>
<dbReference type="SUPFAM" id="SSF50978">
    <property type="entry name" value="WD40 repeat-like"/>
    <property type="match status" value="1"/>
</dbReference>
<keyword evidence="5" id="KW-0131">Cell cycle</keyword>
<dbReference type="GO" id="GO:0051301">
    <property type="term" value="P:cell division"/>
    <property type="evidence" value="ECO:0007669"/>
    <property type="project" value="UniProtKB-KW"/>
</dbReference>
<dbReference type="InterPro" id="IPR024977">
    <property type="entry name" value="Apc4-like_WD40_dom"/>
</dbReference>
<keyword evidence="3" id="KW-0498">Mitosis</keyword>
<dbReference type="AlphaFoldDB" id="A0A1V9YA45"/>
<evidence type="ECO:0000259" key="7">
    <source>
        <dbReference type="Pfam" id="PF12896"/>
    </source>
</evidence>
<dbReference type="Pfam" id="PF12896">
    <property type="entry name" value="ANAPC4"/>
    <property type="match status" value="1"/>
</dbReference>
<gene>
    <name evidence="8" type="ORF">ACHHYP_15729</name>
</gene>
<dbReference type="InterPro" id="IPR024790">
    <property type="entry name" value="APC4_long_dom"/>
</dbReference>
<dbReference type="OrthoDB" id="2110451at2759"/>
<organism evidence="8 9">
    <name type="scientific">Achlya hypogyna</name>
    <name type="common">Oomycete</name>
    <name type="synonym">Protoachlya hypogyna</name>
    <dbReference type="NCBI Taxonomy" id="1202772"/>
    <lineage>
        <taxon>Eukaryota</taxon>
        <taxon>Sar</taxon>
        <taxon>Stramenopiles</taxon>
        <taxon>Oomycota</taxon>
        <taxon>Saprolegniomycetes</taxon>
        <taxon>Saprolegniales</taxon>
        <taxon>Achlyaceae</taxon>
        <taxon>Achlya</taxon>
    </lineage>
</organism>
<keyword evidence="2" id="KW-0132">Cell division</keyword>
<dbReference type="Pfam" id="PF12894">
    <property type="entry name" value="ANAPC4_WD40"/>
    <property type="match status" value="1"/>
</dbReference>
<evidence type="ECO:0000256" key="5">
    <source>
        <dbReference type="ARBA" id="ARBA00023306"/>
    </source>
</evidence>
<dbReference type="GO" id="GO:0034399">
    <property type="term" value="C:nuclear periphery"/>
    <property type="evidence" value="ECO:0007669"/>
    <property type="project" value="TreeGrafter"/>
</dbReference>
<evidence type="ECO:0000313" key="8">
    <source>
        <dbReference type="EMBL" id="OQR82601.1"/>
    </source>
</evidence>
<dbReference type="STRING" id="1202772.A0A1V9YA45"/>
<sequence>MSQAYSVLQDKNVGAAKVACCPTMDIVAVLTTDHHLLVYRTVAWQRLLHVKSADLAAPMTAMTWRPDGLVLAVGHEDGKIALYDMESGTANAAMKLFEKVHAWHHTHAVTALQWTKYVSILIDRTDRFVWNPPLDASGEAGTTKYARVPALDGSRHLLVSGDAAGHVLLWAFGSVCLRRLRAHNGPVDQVFLLPDASALVVSAGRSIGSLELPDFVDQHGKIFVVAHHAREVQLLLRTVETALKQVATEWTNGTRIFEAKMRLLSSAYAKYSSFECPQAHMYTLLCTGLSFPALTNFFAQDLQEQSMQRIQKAFAHACHSMQTLIQEHLCVAATNVLFRLSELRGLSFDSTNASSPLLGGQTTAQISDLIAMVQCFILKLEQLSMALRETEMDFSLLFQWFSVMMAAHSSVRLKGPTKTNAADTKRLARFLLRATVSAKTFRDHRNLSEGPRNPAEGFEIEVTFGNPVAEMLRKCPWKVAPASAALLGTFGLEEAESDILVGDLFARIEKTWCAHLLANDNSQPAQLSAAPILPTDLGEFHTGMLDSTPLLATAVGSRITLCRLVRGSAAWEVARLDVAHDERLINFCLYTKEEQSQLSILLTNTVLGTWTR</sequence>
<dbReference type="GO" id="GO:0031145">
    <property type="term" value="P:anaphase-promoting complex-dependent catabolic process"/>
    <property type="evidence" value="ECO:0007669"/>
    <property type="project" value="InterPro"/>
</dbReference>
<dbReference type="GO" id="GO:0005680">
    <property type="term" value="C:anaphase-promoting complex"/>
    <property type="evidence" value="ECO:0007669"/>
    <property type="project" value="InterPro"/>
</dbReference>
<dbReference type="InterPro" id="IPR024789">
    <property type="entry name" value="APC4"/>
</dbReference>
<evidence type="ECO:0000256" key="3">
    <source>
        <dbReference type="ARBA" id="ARBA00022776"/>
    </source>
</evidence>
<dbReference type="PANTHER" id="PTHR13260:SF0">
    <property type="entry name" value="ANAPHASE-PROMOTING COMPLEX SUBUNIT 4"/>
    <property type="match status" value="1"/>
</dbReference>
<dbReference type="PANTHER" id="PTHR13260">
    <property type="entry name" value="ANAPHASE PROMOTING COMPLEX SUBUNIT 4 APC4"/>
    <property type="match status" value="1"/>
</dbReference>
<dbReference type="InterPro" id="IPR036322">
    <property type="entry name" value="WD40_repeat_dom_sf"/>
</dbReference>
<evidence type="ECO:0000256" key="2">
    <source>
        <dbReference type="ARBA" id="ARBA00022618"/>
    </source>
</evidence>